<dbReference type="PANTHER" id="PTHR10900">
    <property type="entry name" value="PERIOSTIN-RELATED"/>
    <property type="match status" value="1"/>
</dbReference>
<dbReference type="Gene3D" id="2.30.180.10">
    <property type="entry name" value="FAS1 domain"/>
    <property type="match status" value="1"/>
</dbReference>
<dbReference type="Proteomes" id="UP000730161">
    <property type="component" value="Unassembled WGS sequence"/>
</dbReference>
<dbReference type="Pfam" id="PF02469">
    <property type="entry name" value="Fasciclin"/>
    <property type="match status" value="1"/>
</dbReference>
<dbReference type="PANTHER" id="PTHR10900:SF77">
    <property type="entry name" value="FI19380P1"/>
    <property type="match status" value="1"/>
</dbReference>
<comment type="caution">
    <text evidence="2">The sequence shown here is derived from an EMBL/GenBank/DDBJ whole genome shotgun (WGS) entry which is preliminary data.</text>
</comment>
<protein>
    <recommendedName>
        <fullName evidence="1">FAS1 domain-containing protein</fullName>
    </recommendedName>
</protein>
<proteinExistence type="predicted"/>
<evidence type="ECO:0000259" key="1">
    <source>
        <dbReference type="PROSITE" id="PS50213"/>
    </source>
</evidence>
<dbReference type="SMART" id="SM00554">
    <property type="entry name" value="FAS1"/>
    <property type="match status" value="1"/>
</dbReference>
<dbReference type="InterPro" id="IPR000782">
    <property type="entry name" value="FAS1_domain"/>
</dbReference>
<dbReference type="InterPro" id="IPR050904">
    <property type="entry name" value="Adhesion/Biosynth-related"/>
</dbReference>
<sequence>MSTPVPEQMDIVETAVADGRFTTLVAAIQAADLATTLSGPGPFTVFAPTDDAFNKLPEGTVETLLQDPEGQLSQILLYHVVPGKLMASDVVQQTSLTTVQGEPLTITVQNQTVMVDGAMVIITDIETKNGVIHVIDSVMIPPA</sequence>
<dbReference type="EMBL" id="JWHL01000001">
    <property type="protein sequence ID" value="MBR1368014.1"/>
    <property type="molecule type" value="Genomic_DNA"/>
</dbReference>
<evidence type="ECO:0000313" key="3">
    <source>
        <dbReference type="Proteomes" id="UP000730161"/>
    </source>
</evidence>
<dbReference type="AlphaFoldDB" id="A0A8J7W4C9"/>
<evidence type="ECO:0000313" key="2">
    <source>
        <dbReference type="EMBL" id="MBR1368014.1"/>
    </source>
</evidence>
<name>A0A8J7W4C9_9EURY</name>
<keyword evidence="3" id="KW-1185">Reference proteome</keyword>
<accession>A0A8J7W4C9</accession>
<dbReference type="InterPro" id="IPR036378">
    <property type="entry name" value="FAS1_dom_sf"/>
</dbReference>
<dbReference type="PROSITE" id="PS50213">
    <property type="entry name" value="FAS1"/>
    <property type="match status" value="1"/>
</dbReference>
<organism evidence="2 3">
    <name type="scientific">Methanocalculus chunghsingensis</name>
    <dbReference type="NCBI Taxonomy" id="156457"/>
    <lineage>
        <taxon>Archaea</taxon>
        <taxon>Methanobacteriati</taxon>
        <taxon>Methanobacteriota</taxon>
        <taxon>Stenosarchaea group</taxon>
        <taxon>Methanomicrobia</taxon>
        <taxon>Methanomicrobiales</taxon>
        <taxon>Methanocalculaceae</taxon>
        <taxon>Methanocalculus</taxon>
    </lineage>
</organism>
<dbReference type="FunFam" id="2.30.180.10:FF:000019">
    <property type="entry name" value="Cell surface lipoprotein"/>
    <property type="match status" value="1"/>
</dbReference>
<reference evidence="2" key="1">
    <citation type="submission" date="2014-12" db="EMBL/GenBank/DDBJ databases">
        <authorList>
            <person name="Huang H.-H."/>
            <person name="Chen S.-C."/>
            <person name="Lai M.-C."/>
        </authorList>
    </citation>
    <scope>NUCLEOTIDE SEQUENCE</scope>
    <source>
        <strain evidence="2">K1F9705b</strain>
    </source>
</reference>
<feature type="domain" description="FAS1" evidence="1">
    <location>
        <begin position="8"/>
        <end position="139"/>
    </location>
</feature>
<gene>
    <name evidence="2" type="ORF">RJ53_00300</name>
</gene>
<dbReference type="SUPFAM" id="SSF82153">
    <property type="entry name" value="FAS1 domain"/>
    <property type="match status" value="1"/>
</dbReference>
<dbReference type="GO" id="GO:0005615">
    <property type="term" value="C:extracellular space"/>
    <property type="evidence" value="ECO:0007669"/>
    <property type="project" value="TreeGrafter"/>
</dbReference>